<dbReference type="InterPro" id="IPR002937">
    <property type="entry name" value="Amino_oxidase"/>
</dbReference>
<feature type="non-terminal residue" evidence="4">
    <location>
        <position position="174"/>
    </location>
</feature>
<proteinExistence type="inferred from homology"/>
<protein>
    <recommendedName>
        <fullName evidence="3">Amine oxidase domain-containing protein</fullName>
    </recommendedName>
</protein>
<dbReference type="Gene3D" id="3.50.50.60">
    <property type="entry name" value="FAD/NAD(P)-binding domain"/>
    <property type="match status" value="1"/>
</dbReference>
<dbReference type="GO" id="GO:0003682">
    <property type="term" value="F:chromatin binding"/>
    <property type="evidence" value="ECO:0007669"/>
    <property type="project" value="TreeGrafter"/>
</dbReference>
<dbReference type="GO" id="GO:0050660">
    <property type="term" value="F:flavin adenine dinucleotide binding"/>
    <property type="evidence" value="ECO:0007669"/>
    <property type="project" value="TreeGrafter"/>
</dbReference>
<keyword evidence="2" id="KW-0560">Oxidoreductase</keyword>
<dbReference type="EMBL" id="JAAAHW010002834">
    <property type="protein sequence ID" value="KAF9991360.1"/>
    <property type="molecule type" value="Genomic_DNA"/>
</dbReference>
<feature type="non-terminal residue" evidence="4">
    <location>
        <position position="1"/>
    </location>
</feature>
<sequence>DDDYEFSGPHAMVVQGYGQVPLALSRGLDIRLSMPVSSIERSSVSSRARSCAHSLKQDKEPIQIQCRDGTTFNCSMAVVTAPLGVLKSQQISFMPPLPTWKKQAIQRLGFGLLNKLVLVFDKPFWDTTTELFGYVGSGKDGPSSTGYDLNAYRSSRGKFYMFWSCMIVSGLPVL</sequence>
<dbReference type="PANTHER" id="PTHR10742:SF386">
    <property type="entry name" value="LYSINE-SPECIFIC HISTONE DEMETHYLASE 1A"/>
    <property type="match status" value="1"/>
</dbReference>
<dbReference type="SUPFAM" id="SSF51905">
    <property type="entry name" value="FAD/NAD(P)-binding domain"/>
    <property type="match status" value="1"/>
</dbReference>
<dbReference type="Gene3D" id="3.90.660.10">
    <property type="match status" value="1"/>
</dbReference>
<dbReference type="InterPro" id="IPR036188">
    <property type="entry name" value="FAD/NAD-bd_sf"/>
</dbReference>
<dbReference type="Proteomes" id="UP000749646">
    <property type="component" value="Unassembled WGS sequence"/>
</dbReference>
<gene>
    <name evidence="4" type="ORF">BGZ65_000762</name>
</gene>
<comment type="caution">
    <text evidence="4">The sequence shown here is derived from an EMBL/GenBank/DDBJ whole genome shotgun (WGS) entry which is preliminary data.</text>
</comment>
<dbReference type="Pfam" id="PF01593">
    <property type="entry name" value="Amino_oxidase"/>
    <property type="match status" value="1"/>
</dbReference>
<dbReference type="GO" id="GO:0006338">
    <property type="term" value="P:chromatin remodeling"/>
    <property type="evidence" value="ECO:0007669"/>
    <property type="project" value="TreeGrafter"/>
</dbReference>
<evidence type="ECO:0000259" key="3">
    <source>
        <dbReference type="Pfam" id="PF01593"/>
    </source>
</evidence>
<dbReference type="InterPro" id="IPR050281">
    <property type="entry name" value="Flavin_monoamine_oxidase"/>
</dbReference>
<evidence type="ECO:0000313" key="4">
    <source>
        <dbReference type="EMBL" id="KAF9991360.1"/>
    </source>
</evidence>
<feature type="domain" description="Amine oxidase" evidence="3">
    <location>
        <begin position="3"/>
        <end position="133"/>
    </location>
</feature>
<dbReference type="OrthoDB" id="5046242at2759"/>
<accession>A0A9P6SQM9</accession>
<evidence type="ECO:0000256" key="2">
    <source>
        <dbReference type="ARBA" id="ARBA00023002"/>
    </source>
</evidence>
<dbReference type="AlphaFoldDB" id="A0A9P6SQM9"/>
<organism evidence="4 5">
    <name type="scientific">Modicella reniformis</name>
    <dbReference type="NCBI Taxonomy" id="1440133"/>
    <lineage>
        <taxon>Eukaryota</taxon>
        <taxon>Fungi</taxon>
        <taxon>Fungi incertae sedis</taxon>
        <taxon>Mucoromycota</taxon>
        <taxon>Mortierellomycotina</taxon>
        <taxon>Mortierellomycetes</taxon>
        <taxon>Mortierellales</taxon>
        <taxon>Mortierellaceae</taxon>
        <taxon>Modicella</taxon>
    </lineage>
</organism>
<reference evidence="4" key="1">
    <citation type="journal article" date="2020" name="Fungal Divers.">
        <title>Resolving the Mortierellaceae phylogeny through synthesis of multi-gene phylogenetics and phylogenomics.</title>
        <authorList>
            <person name="Vandepol N."/>
            <person name="Liber J."/>
            <person name="Desiro A."/>
            <person name="Na H."/>
            <person name="Kennedy M."/>
            <person name="Barry K."/>
            <person name="Grigoriev I.V."/>
            <person name="Miller A.N."/>
            <person name="O'Donnell K."/>
            <person name="Stajich J.E."/>
            <person name="Bonito G."/>
        </authorList>
    </citation>
    <scope>NUCLEOTIDE SEQUENCE</scope>
    <source>
        <strain evidence="4">MES-2147</strain>
    </source>
</reference>
<evidence type="ECO:0000313" key="5">
    <source>
        <dbReference type="Proteomes" id="UP000749646"/>
    </source>
</evidence>
<evidence type="ECO:0000256" key="1">
    <source>
        <dbReference type="ARBA" id="ARBA00005995"/>
    </source>
</evidence>
<dbReference type="PANTHER" id="PTHR10742">
    <property type="entry name" value="FLAVIN MONOAMINE OXIDASE"/>
    <property type="match status" value="1"/>
</dbReference>
<comment type="similarity">
    <text evidence="1">Belongs to the flavin monoamine oxidase family.</text>
</comment>
<keyword evidence="5" id="KW-1185">Reference proteome</keyword>
<dbReference type="GO" id="GO:0016491">
    <property type="term" value="F:oxidoreductase activity"/>
    <property type="evidence" value="ECO:0007669"/>
    <property type="project" value="UniProtKB-KW"/>
</dbReference>
<name>A0A9P6SQM9_9FUNG</name>